<dbReference type="GO" id="GO:0030170">
    <property type="term" value="F:pyridoxal phosphate binding"/>
    <property type="evidence" value="ECO:0007669"/>
    <property type="project" value="InterPro"/>
</dbReference>
<dbReference type="Gene3D" id="3.40.640.10">
    <property type="entry name" value="Type I PLP-dependent aspartate aminotransferase-like (Major domain)"/>
    <property type="match status" value="1"/>
</dbReference>
<keyword evidence="3" id="KW-0812">Transmembrane</keyword>
<dbReference type="InterPro" id="IPR015424">
    <property type="entry name" value="PyrdxlP-dep_Trfase"/>
</dbReference>
<evidence type="ECO:0000313" key="4">
    <source>
        <dbReference type="EMBL" id="CAE0792358.1"/>
    </source>
</evidence>
<keyword evidence="3" id="KW-1133">Transmembrane helix</keyword>
<dbReference type="InterPro" id="IPR049704">
    <property type="entry name" value="Aminotrans_3_PPA_site"/>
</dbReference>
<evidence type="ECO:0008006" key="5">
    <source>
        <dbReference type="Google" id="ProtNLM"/>
    </source>
</evidence>
<dbReference type="GO" id="GO:0008483">
    <property type="term" value="F:transaminase activity"/>
    <property type="evidence" value="ECO:0007669"/>
    <property type="project" value="InterPro"/>
</dbReference>
<evidence type="ECO:0000256" key="3">
    <source>
        <dbReference type="SAM" id="Phobius"/>
    </source>
</evidence>
<sequence length="599" mass="66106">MATLFGMEAYSGTFALLSVILLVLLAAGYMPFRCLMYTIAMIVVGSGATAQVGLAYEDALAICAALLLIRGGPMLFKKLLTLAATYPLALAFPVVSKILPKYTIDEANFFDCDGCGPEVAERRRGAIQKLSDAWKKKYPKCHEFSAELKKMISDLRFTSARCFPAFNAVVNDYLDPSMAVDRTDGVDVVDLDGNSLMDISGSYGVNVCGYEMYKEFIETGWATASKQGLFLGSLDNTVLDNIGMLRKVSGQDEVSFHMSGTEAVMCAVRVARFNTNKKLVVTFGGAYHGWWDGMQPVAGNERVPFDVLCLKDMSALALTTIKLRGSEIAAVLVNPLQCFHLNQSPPSDPVLSTNNRKVGPAPGYKEWLHKLRKTCTDAGVVLIFDEVYTGFRLHPRGAQGAYNVQADIVCYGKTLGGGLPIGVVCGPKVLMARGDTKKAARINYVIGTFAAHPFVMGTMNAFLKWSETPETVASYDTMHENIDYFISTANATFKNKGYPIEVTNWYSVWSILYTEPGRYHWMFQYYLKDAGVNLSWVGTGRLLFSLNWQRADYDRLLERMLVACEGMKQGGWWEKPTANIKQKLVTEIGGAVVKNFFSL</sequence>
<dbReference type="InterPro" id="IPR005814">
    <property type="entry name" value="Aminotrans_3"/>
</dbReference>
<keyword evidence="2" id="KW-0663">Pyridoxal phosphate</keyword>
<dbReference type="Gene3D" id="3.90.1150.10">
    <property type="entry name" value="Aspartate Aminotransferase, domain 1"/>
    <property type="match status" value="1"/>
</dbReference>
<keyword evidence="3" id="KW-0472">Membrane</keyword>
<evidence type="ECO:0000256" key="2">
    <source>
        <dbReference type="ARBA" id="ARBA00022898"/>
    </source>
</evidence>
<dbReference type="EMBL" id="HBJA01011007">
    <property type="protein sequence ID" value="CAE0792358.1"/>
    <property type="molecule type" value="Transcribed_RNA"/>
</dbReference>
<evidence type="ECO:0000256" key="1">
    <source>
        <dbReference type="ARBA" id="ARBA00001933"/>
    </source>
</evidence>
<gene>
    <name evidence="4" type="ORF">EGYM00163_LOCUS3474</name>
</gene>
<dbReference type="SUPFAM" id="SSF53383">
    <property type="entry name" value="PLP-dependent transferases"/>
    <property type="match status" value="1"/>
</dbReference>
<reference evidence="4" key="1">
    <citation type="submission" date="2021-01" db="EMBL/GenBank/DDBJ databases">
        <authorList>
            <person name="Corre E."/>
            <person name="Pelletier E."/>
            <person name="Niang G."/>
            <person name="Scheremetjew M."/>
            <person name="Finn R."/>
            <person name="Kale V."/>
            <person name="Holt S."/>
            <person name="Cochrane G."/>
            <person name="Meng A."/>
            <person name="Brown T."/>
            <person name="Cohen L."/>
        </authorList>
    </citation>
    <scope>NUCLEOTIDE SEQUENCE</scope>
    <source>
        <strain evidence="4">CCMP1594</strain>
    </source>
</reference>
<feature type="transmembrane region" description="Helical" evidence="3">
    <location>
        <begin position="12"/>
        <end position="32"/>
    </location>
</feature>
<protein>
    <recommendedName>
        <fullName evidence="5">Glutamate-1-semialdehyde 2,1-aminomutase</fullName>
    </recommendedName>
</protein>
<dbReference type="PANTHER" id="PTHR43713">
    <property type="entry name" value="GLUTAMATE-1-SEMIALDEHYDE 2,1-AMINOMUTASE"/>
    <property type="match status" value="1"/>
</dbReference>
<dbReference type="AlphaFoldDB" id="A0A7S4FF69"/>
<dbReference type="InterPro" id="IPR015421">
    <property type="entry name" value="PyrdxlP-dep_Trfase_major"/>
</dbReference>
<dbReference type="PANTHER" id="PTHR43713:SF3">
    <property type="entry name" value="GLUTAMATE-1-SEMIALDEHYDE 2,1-AMINOMUTASE 1, CHLOROPLASTIC-RELATED"/>
    <property type="match status" value="1"/>
</dbReference>
<proteinExistence type="predicted"/>
<dbReference type="PROSITE" id="PS00600">
    <property type="entry name" value="AA_TRANSFER_CLASS_3"/>
    <property type="match status" value="1"/>
</dbReference>
<accession>A0A7S4FF69</accession>
<organism evidence="4">
    <name type="scientific">Eutreptiella gymnastica</name>
    <dbReference type="NCBI Taxonomy" id="73025"/>
    <lineage>
        <taxon>Eukaryota</taxon>
        <taxon>Discoba</taxon>
        <taxon>Euglenozoa</taxon>
        <taxon>Euglenida</taxon>
        <taxon>Spirocuta</taxon>
        <taxon>Euglenophyceae</taxon>
        <taxon>Eutreptiales</taxon>
        <taxon>Eutreptiaceae</taxon>
        <taxon>Eutreptiella</taxon>
    </lineage>
</organism>
<name>A0A7S4FF69_9EUGL</name>
<dbReference type="InterPro" id="IPR015422">
    <property type="entry name" value="PyrdxlP-dep_Trfase_small"/>
</dbReference>
<feature type="transmembrane region" description="Helical" evidence="3">
    <location>
        <begin position="38"/>
        <end position="67"/>
    </location>
</feature>
<dbReference type="Pfam" id="PF00202">
    <property type="entry name" value="Aminotran_3"/>
    <property type="match status" value="1"/>
</dbReference>
<comment type="cofactor">
    <cofactor evidence="1">
        <name>pyridoxal 5'-phosphate</name>
        <dbReference type="ChEBI" id="CHEBI:597326"/>
    </cofactor>
</comment>